<comment type="caution">
    <text evidence="1">The sequence shown here is derived from an EMBL/GenBank/DDBJ whole genome shotgun (WGS) entry which is preliminary data.</text>
</comment>
<protein>
    <submittedName>
        <fullName evidence="1">Uncharacterized protein</fullName>
    </submittedName>
</protein>
<dbReference type="OrthoDB" id="9800184at2"/>
<dbReference type="Proteomes" id="UP000326336">
    <property type="component" value="Unassembled WGS sequence"/>
</dbReference>
<evidence type="ECO:0000313" key="1">
    <source>
        <dbReference type="EMBL" id="KAB5608398.1"/>
    </source>
</evidence>
<sequence>MTRRGDIRGLLRRLEQAGCTVTRGRNHHWHIRLPDGRVIVRPSTPGNNNSQYRSLRDLADRLETGAGRAVNGKEPA</sequence>
<organism evidence="1 2">
    <name type="scientific">Bifidobacterium jacchi</name>
    <dbReference type="NCBI Taxonomy" id="2490545"/>
    <lineage>
        <taxon>Bacteria</taxon>
        <taxon>Bacillati</taxon>
        <taxon>Actinomycetota</taxon>
        <taxon>Actinomycetes</taxon>
        <taxon>Bifidobacteriales</taxon>
        <taxon>Bifidobacteriaceae</taxon>
        <taxon>Bifidobacterium</taxon>
    </lineage>
</organism>
<proteinExistence type="predicted"/>
<dbReference type="AlphaFoldDB" id="A0A5N5RM77"/>
<dbReference type="RefSeq" id="WP_151916096.1">
    <property type="nucleotide sequence ID" value="NZ_RQSP01000003.1"/>
</dbReference>
<evidence type="ECO:0000313" key="2">
    <source>
        <dbReference type="Proteomes" id="UP000326336"/>
    </source>
</evidence>
<name>A0A5N5RM77_9BIFI</name>
<gene>
    <name evidence="1" type="ORF">EHS19_01890</name>
</gene>
<reference evidence="1 2" key="1">
    <citation type="journal article" date="2019" name="Int. J. Syst. Evol. Microbiol.">
        <title>Bifidobacterium jacchi sp. nov., isolated from the faeces of a baby common marmoset (Callithrix jacchus).</title>
        <authorList>
            <person name="Modesto M."/>
            <person name="Watanabe K."/>
            <person name="Arita M."/>
            <person name="Satti M."/>
            <person name="Oki K."/>
            <person name="Sciavilla P."/>
            <person name="Patavino C."/>
            <person name="Camma C."/>
            <person name="Michelini S."/>
            <person name="Sgorbati B."/>
            <person name="Mattarelli P."/>
        </authorList>
    </citation>
    <scope>NUCLEOTIDE SEQUENCE [LARGE SCALE GENOMIC DNA]</scope>
    <source>
        <strain evidence="1 2">MRM 9.3</strain>
    </source>
</reference>
<keyword evidence="2" id="KW-1185">Reference proteome</keyword>
<dbReference type="SUPFAM" id="SSF54786">
    <property type="entry name" value="YcfA/nrd intein domain"/>
    <property type="match status" value="1"/>
</dbReference>
<dbReference type="EMBL" id="RQSP01000003">
    <property type="protein sequence ID" value="KAB5608398.1"/>
    <property type="molecule type" value="Genomic_DNA"/>
</dbReference>
<accession>A0A5N5RM77</accession>